<accession>A0ABY5S159</accession>
<sequence>MIGSAIVNTQVNLIQEDGCSVIRVVPAKQGNIVILYTGQSGYNIFARIVYATGVATKRYQNDLAMFIQKKPQEHALRLLYIRILGDKINNGYGNIMMNQLLDTARQNHFDYIDGHMQEAEHKEHDERLYHFYTKFGFKIDSERNLMWKRQAEHSAEDK</sequence>
<dbReference type="EMBL" id="CP091430">
    <property type="protein sequence ID" value="UVI27592.1"/>
    <property type="molecule type" value="Genomic_DNA"/>
</dbReference>
<gene>
    <name evidence="1" type="ORF">L1F29_19180</name>
</gene>
<dbReference type="InterPro" id="IPR016181">
    <property type="entry name" value="Acyl_CoA_acyltransferase"/>
</dbReference>
<name>A0ABY5S159_9BACL</name>
<keyword evidence="2" id="KW-1185">Reference proteome</keyword>
<protein>
    <submittedName>
        <fullName evidence="1">GNAT family N-acetyltransferase</fullName>
    </submittedName>
</protein>
<dbReference type="Proteomes" id="UP001057877">
    <property type="component" value="Chromosome"/>
</dbReference>
<evidence type="ECO:0000313" key="1">
    <source>
        <dbReference type="EMBL" id="UVI27592.1"/>
    </source>
</evidence>
<proteinExistence type="predicted"/>
<dbReference type="Gene3D" id="3.40.630.30">
    <property type="match status" value="1"/>
</dbReference>
<reference evidence="1" key="1">
    <citation type="submission" date="2022-01" db="EMBL/GenBank/DDBJ databases">
        <title>Paenibacillus spongiae sp. nov., isolated from marine sponge.</title>
        <authorList>
            <person name="Li Z."/>
            <person name="Zhang M."/>
        </authorList>
    </citation>
    <scope>NUCLEOTIDE SEQUENCE</scope>
    <source>
        <strain evidence="1">PHS-Z3</strain>
    </source>
</reference>
<evidence type="ECO:0000313" key="2">
    <source>
        <dbReference type="Proteomes" id="UP001057877"/>
    </source>
</evidence>
<dbReference type="RefSeq" id="WP_258383680.1">
    <property type="nucleotide sequence ID" value="NZ_CP091430.1"/>
</dbReference>
<dbReference type="SUPFAM" id="SSF55729">
    <property type="entry name" value="Acyl-CoA N-acyltransferases (Nat)"/>
    <property type="match status" value="1"/>
</dbReference>
<organism evidence="1 2">
    <name type="scientific">Paenibacillus spongiae</name>
    <dbReference type="NCBI Taxonomy" id="2909671"/>
    <lineage>
        <taxon>Bacteria</taxon>
        <taxon>Bacillati</taxon>
        <taxon>Bacillota</taxon>
        <taxon>Bacilli</taxon>
        <taxon>Bacillales</taxon>
        <taxon>Paenibacillaceae</taxon>
        <taxon>Paenibacillus</taxon>
    </lineage>
</organism>